<sequence>MALFCFTGLVHGMVTGSVVFLLCSRQITWSLT</sequence>
<organism evidence="1">
    <name type="scientific">Arundo donax</name>
    <name type="common">Giant reed</name>
    <name type="synonym">Donax arundinaceus</name>
    <dbReference type="NCBI Taxonomy" id="35708"/>
    <lineage>
        <taxon>Eukaryota</taxon>
        <taxon>Viridiplantae</taxon>
        <taxon>Streptophyta</taxon>
        <taxon>Embryophyta</taxon>
        <taxon>Tracheophyta</taxon>
        <taxon>Spermatophyta</taxon>
        <taxon>Magnoliopsida</taxon>
        <taxon>Liliopsida</taxon>
        <taxon>Poales</taxon>
        <taxon>Poaceae</taxon>
        <taxon>PACMAD clade</taxon>
        <taxon>Arundinoideae</taxon>
        <taxon>Arundineae</taxon>
        <taxon>Arundo</taxon>
    </lineage>
</organism>
<proteinExistence type="predicted"/>
<dbReference type="AlphaFoldDB" id="A0A0A9BBB0"/>
<reference evidence="1" key="2">
    <citation type="journal article" date="2015" name="Data Brief">
        <title>Shoot transcriptome of the giant reed, Arundo donax.</title>
        <authorList>
            <person name="Barrero R.A."/>
            <person name="Guerrero F.D."/>
            <person name="Moolhuijzen P."/>
            <person name="Goolsby J.A."/>
            <person name="Tidwell J."/>
            <person name="Bellgard S.E."/>
            <person name="Bellgard M.I."/>
        </authorList>
    </citation>
    <scope>NUCLEOTIDE SEQUENCE</scope>
    <source>
        <tissue evidence="1">Shoot tissue taken approximately 20 cm above the soil surface</tissue>
    </source>
</reference>
<dbReference type="EMBL" id="GBRH01236631">
    <property type="protein sequence ID" value="JAD61264.1"/>
    <property type="molecule type" value="Transcribed_RNA"/>
</dbReference>
<reference evidence="1" key="1">
    <citation type="submission" date="2014-09" db="EMBL/GenBank/DDBJ databases">
        <authorList>
            <person name="Magalhaes I.L.F."/>
            <person name="Oliveira U."/>
            <person name="Santos F.R."/>
            <person name="Vidigal T.H.D.A."/>
            <person name="Brescovit A.D."/>
            <person name="Santos A.J."/>
        </authorList>
    </citation>
    <scope>NUCLEOTIDE SEQUENCE</scope>
    <source>
        <tissue evidence="1">Shoot tissue taken approximately 20 cm above the soil surface</tissue>
    </source>
</reference>
<protein>
    <submittedName>
        <fullName evidence="1">ARK3</fullName>
    </submittedName>
</protein>
<evidence type="ECO:0000313" key="1">
    <source>
        <dbReference type="EMBL" id="JAD61264.1"/>
    </source>
</evidence>
<name>A0A0A9BBB0_ARUDO</name>
<accession>A0A0A9BBB0</accession>